<reference evidence="1 2" key="1">
    <citation type="journal article" date="2013" name="Genome Announc.">
        <title>Complete Genome Sequence of Glaciecola psychrophila Strain 170T.</title>
        <authorList>
            <person name="Yin J."/>
            <person name="Chen J."/>
            <person name="Liu G."/>
            <person name="Yu Y."/>
            <person name="Song L."/>
            <person name="Wang X."/>
            <person name="Qu X."/>
        </authorList>
    </citation>
    <scope>NUCLEOTIDE SEQUENCE [LARGE SCALE GENOMIC DNA]</scope>
    <source>
        <strain evidence="1 2">170</strain>
    </source>
</reference>
<dbReference type="RefSeq" id="WP_007643170.1">
    <property type="nucleotide sequence ID" value="NC_020514.1"/>
</dbReference>
<keyword evidence="2" id="KW-1185">Reference proteome</keyword>
<protein>
    <submittedName>
        <fullName evidence="1">Uncharacterized protein</fullName>
    </submittedName>
</protein>
<dbReference type="eggNOG" id="COG1680">
    <property type="taxonomic scope" value="Bacteria"/>
</dbReference>
<evidence type="ECO:0000313" key="2">
    <source>
        <dbReference type="Proteomes" id="UP000011864"/>
    </source>
</evidence>
<gene>
    <name evidence="1" type="ORF">C427_4872</name>
</gene>
<dbReference type="PATRIC" id="fig|1129794.4.peg.4855"/>
<dbReference type="OrthoDB" id="5638366at2"/>
<dbReference type="Proteomes" id="UP000011864">
    <property type="component" value="Chromosome"/>
</dbReference>
<dbReference type="EMBL" id="CP003837">
    <property type="protein sequence ID" value="AGH46971.1"/>
    <property type="molecule type" value="Genomic_DNA"/>
</dbReference>
<organism evidence="1 2">
    <name type="scientific">Paraglaciecola psychrophila 170</name>
    <dbReference type="NCBI Taxonomy" id="1129794"/>
    <lineage>
        <taxon>Bacteria</taxon>
        <taxon>Pseudomonadati</taxon>
        <taxon>Pseudomonadota</taxon>
        <taxon>Gammaproteobacteria</taxon>
        <taxon>Alteromonadales</taxon>
        <taxon>Alteromonadaceae</taxon>
        <taxon>Paraglaciecola</taxon>
    </lineage>
</organism>
<sequence>MYKIIIIMHLALSYNTFSNQLNTHDELTDTLDEIWIQNDILAIAVAIFSNGKDAYIKGFGYLDEVK</sequence>
<dbReference type="AlphaFoldDB" id="K6Z5C2"/>
<dbReference type="KEGG" id="gps:C427_4872"/>
<dbReference type="HOGENOM" id="CLU_2827268_0_0_6"/>
<proteinExistence type="predicted"/>
<accession>K6Z5C2</accession>
<evidence type="ECO:0000313" key="1">
    <source>
        <dbReference type="EMBL" id="AGH46971.1"/>
    </source>
</evidence>
<name>K6Z5C2_9ALTE</name>